<sequence>MIDYFNITVKGNDLPVLGKTVETTHASKVKSKSFTPTKIQVNKHAPSFEVRIEDQGQLIRFSGCPLKLIQCHNGLGINELHPLVSKSIELCFKTLKIKMPSSVRQAIKDRTYFVHEVHIAEYYRIPTASINSFCDNMRRYAPQALGITPIQKGVGIRIWPNSRDRQIIVYDKQYQLQNEVQKHKLCILGELEKKSIDRIGTGIQFDRLIKYLEDSIRIETRFKRGLKSKGLDIGSSWNCETAAAIHRQSLDSVSITDMPSVDALDISLKTLGNQDDRRLLMLWSHGEPLRKVFDAPATYFRFRKRMLTTYGIDVSRIPSPSKNGINWTTLIASKNKLNTPDWAIEDGFIYAPSKQTELDGRTQYEKSWLNSFNHATGR</sequence>
<accession>A0ABR6ZTU3</accession>
<dbReference type="RefSeq" id="WP_186948503.1">
    <property type="nucleotide sequence ID" value="NZ_JACOGF010000009.1"/>
</dbReference>
<feature type="domain" description="Replication-associated protein G2P N-terminal" evidence="1">
    <location>
        <begin position="1"/>
        <end position="238"/>
    </location>
</feature>
<dbReference type="EMBL" id="JACOGF010000009">
    <property type="protein sequence ID" value="MBC3919224.1"/>
    <property type="molecule type" value="Genomic_DNA"/>
</dbReference>
<proteinExistence type="predicted"/>
<keyword evidence="3" id="KW-1185">Reference proteome</keyword>
<dbReference type="InterPro" id="IPR022686">
    <property type="entry name" value="G2P_N"/>
</dbReference>
<evidence type="ECO:0000313" key="3">
    <source>
        <dbReference type="Proteomes" id="UP000650424"/>
    </source>
</evidence>
<protein>
    <recommendedName>
        <fullName evidence="1">Replication-associated protein G2P N-terminal domain-containing protein</fullName>
    </recommendedName>
</protein>
<comment type="caution">
    <text evidence="2">The sequence shown here is derived from an EMBL/GenBank/DDBJ whole genome shotgun (WGS) entry which is preliminary data.</text>
</comment>
<organism evidence="2 3">
    <name type="scientific">Undibacterium hunanense</name>
    <dbReference type="NCBI Taxonomy" id="2762292"/>
    <lineage>
        <taxon>Bacteria</taxon>
        <taxon>Pseudomonadati</taxon>
        <taxon>Pseudomonadota</taxon>
        <taxon>Betaproteobacteria</taxon>
        <taxon>Burkholderiales</taxon>
        <taxon>Oxalobacteraceae</taxon>
        <taxon>Undibacterium</taxon>
    </lineage>
</organism>
<gene>
    <name evidence="2" type="ORF">H8L32_17160</name>
</gene>
<evidence type="ECO:0000259" key="1">
    <source>
        <dbReference type="Pfam" id="PF05144"/>
    </source>
</evidence>
<reference evidence="2 3" key="1">
    <citation type="submission" date="2020-08" db="EMBL/GenBank/DDBJ databases">
        <title>Novel species isolated from subtropical streams in China.</title>
        <authorList>
            <person name="Lu H."/>
        </authorList>
    </citation>
    <scope>NUCLEOTIDE SEQUENCE [LARGE SCALE GENOMIC DNA]</scope>
    <source>
        <strain evidence="2 3">CY18W</strain>
    </source>
</reference>
<dbReference type="Pfam" id="PF05144">
    <property type="entry name" value="Phage_CRI"/>
    <property type="match status" value="1"/>
</dbReference>
<evidence type="ECO:0000313" key="2">
    <source>
        <dbReference type="EMBL" id="MBC3919224.1"/>
    </source>
</evidence>
<dbReference type="Proteomes" id="UP000650424">
    <property type="component" value="Unassembled WGS sequence"/>
</dbReference>
<name>A0ABR6ZTU3_9BURK</name>